<dbReference type="SUPFAM" id="SSF47413">
    <property type="entry name" value="lambda repressor-like DNA-binding domains"/>
    <property type="match status" value="1"/>
</dbReference>
<dbReference type="SMART" id="SM00530">
    <property type="entry name" value="HTH_XRE"/>
    <property type="match status" value="1"/>
</dbReference>
<protein>
    <submittedName>
        <fullName evidence="3">Cupin domain</fullName>
    </submittedName>
</protein>
<dbReference type="Gene3D" id="1.10.260.40">
    <property type="entry name" value="lambda repressor-like DNA-binding domains"/>
    <property type="match status" value="1"/>
</dbReference>
<dbReference type="SUPFAM" id="SSF51182">
    <property type="entry name" value="RmlC-like cupins"/>
    <property type="match status" value="1"/>
</dbReference>
<dbReference type="CDD" id="cd00093">
    <property type="entry name" value="HTH_XRE"/>
    <property type="match status" value="1"/>
</dbReference>
<evidence type="ECO:0000259" key="2">
    <source>
        <dbReference type="PROSITE" id="PS50943"/>
    </source>
</evidence>
<feature type="domain" description="HTH cro/C1-type" evidence="2">
    <location>
        <begin position="12"/>
        <end position="66"/>
    </location>
</feature>
<dbReference type="PANTHER" id="PTHR46797:SF19">
    <property type="entry name" value="BLL2473 PROTEIN"/>
    <property type="match status" value="1"/>
</dbReference>
<dbReference type="GO" id="GO:0005829">
    <property type="term" value="C:cytosol"/>
    <property type="evidence" value="ECO:0007669"/>
    <property type="project" value="TreeGrafter"/>
</dbReference>
<organism evidence="3 4">
    <name type="scientific">[Eubacterium] siraeum</name>
    <dbReference type="NCBI Taxonomy" id="39492"/>
    <lineage>
        <taxon>Bacteria</taxon>
        <taxon>Bacillati</taxon>
        <taxon>Bacillota</taxon>
        <taxon>Clostridia</taxon>
        <taxon>Eubacteriales</taxon>
        <taxon>Oscillospiraceae</taxon>
        <taxon>Oscillospiraceae incertae sedis</taxon>
    </lineage>
</organism>
<accession>A0A174ZUV2</accession>
<dbReference type="Gene3D" id="2.60.120.10">
    <property type="entry name" value="Jelly Rolls"/>
    <property type="match status" value="1"/>
</dbReference>
<dbReference type="InterPro" id="IPR001387">
    <property type="entry name" value="Cro/C1-type_HTH"/>
</dbReference>
<dbReference type="InterPro" id="IPR010982">
    <property type="entry name" value="Lambda_DNA-bd_dom_sf"/>
</dbReference>
<dbReference type="InterPro" id="IPR011051">
    <property type="entry name" value="RmlC_Cupin_sf"/>
</dbReference>
<dbReference type="PANTHER" id="PTHR46797">
    <property type="entry name" value="HTH-TYPE TRANSCRIPTIONAL REGULATOR"/>
    <property type="match status" value="1"/>
</dbReference>
<dbReference type="InterPro" id="IPR050807">
    <property type="entry name" value="TransReg_Diox_bact_type"/>
</dbReference>
<evidence type="ECO:0000313" key="3">
    <source>
        <dbReference type="EMBL" id="CUQ88609.1"/>
    </source>
</evidence>
<reference evidence="3 4" key="1">
    <citation type="submission" date="2015-09" db="EMBL/GenBank/DDBJ databases">
        <authorList>
            <consortium name="Pathogen Informatics"/>
        </authorList>
    </citation>
    <scope>NUCLEOTIDE SEQUENCE [LARGE SCALE GENOMIC DNA]</scope>
    <source>
        <strain evidence="3 4">2789STDY5834928</strain>
    </source>
</reference>
<dbReference type="STRING" id="39492.ERS852540_01751"/>
<name>A0A174ZUV2_9FIRM</name>
<proteinExistence type="predicted"/>
<dbReference type="PROSITE" id="PS50943">
    <property type="entry name" value="HTH_CROC1"/>
    <property type="match status" value="1"/>
</dbReference>
<dbReference type="OrthoDB" id="9814553at2"/>
<sequence length="186" mass="21086">MDYNIKDVSGRLKSTREYLDISVGEMANKTNVTTDEYISLENGEKDFSLSFLNQAADALGIELIELLTGVTPKLNTYSIVRKDQGLPIERRERFAYQHLAYLFKNKKIEPLLVTAPYDEDEQKKPIHLSVHDGQEMDYIISGTLKFQIGSHIETVSEGDCIYYDSMNPHGMIAVDGKDCKFLAILI</sequence>
<dbReference type="Proteomes" id="UP000095662">
    <property type="component" value="Unassembled WGS sequence"/>
</dbReference>
<dbReference type="Pfam" id="PF07883">
    <property type="entry name" value="Cupin_2"/>
    <property type="match status" value="1"/>
</dbReference>
<dbReference type="AlphaFoldDB" id="A0A174ZUV2"/>
<dbReference type="EMBL" id="CZBY01000014">
    <property type="protein sequence ID" value="CUQ88609.1"/>
    <property type="molecule type" value="Genomic_DNA"/>
</dbReference>
<dbReference type="GO" id="GO:0003700">
    <property type="term" value="F:DNA-binding transcription factor activity"/>
    <property type="evidence" value="ECO:0007669"/>
    <property type="project" value="TreeGrafter"/>
</dbReference>
<dbReference type="InterPro" id="IPR013096">
    <property type="entry name" value="Cupin_2"/>
</dbReference>
<dbReference type="InterPro" id="IPR014710">
    <property type="entry name" value="RmlC-like_jellyroll"/>
</dbReference>
<dbReference type="CDD" id="cd02209">
    <property type="entry name" value="cupin_XRE_C"/>
    <property type="match status" value="1"/>
</dbReference>
<dbReference type="GO" id="GO:0003677">
    <property type="term" value="F:DNA binding"/>
    <property type="evidence" value="ECO:0007669"/>
    <property type="project" value="UniProtKB-KW"/>
</dbReference>
<evidence type="ECO:0000313" key="4">
    <source>
        <dbReference type="Proteomes" id="UP000095662"/>
    </source>
</evidence>
<gene>
    <name evidence="3" type="ORF">ERS852540_01751</name>
</gene>
<keyword evidence="1" id="KW-0238">DNA-binding</keyword>
<evidence type="ECO:0000256" key="1">
    <source>
        <dbReference type="ARBA" id="ARBA00023125"/>
    </source>
</evidence>